<evidence type="ECO:0000313" key="3">
    <source>
        <dbReference type="EMBL" id="KAK9887762.1"/>
    </source>
</evidence>
<dbReference type="PANTHER" id="PTHR12455:SF0">
    <property type="entry name" value="NUCLEOLAR COMPLEX PROTEIN 4 HOMOLOG"/>
    <property type="match status" value="1"/>
</dbReference>
<dbReference type="Pfam" id="PF03914">
    <property type="entry name" value="CBF"/>
    <property type="match status" value="1"/>
</dbReference>
<reference evidence="3 4" key="1">
    <citation type="submission" date="2023-03" db="EMBL/GenBank/DDBJ databases">
        <title>Genome insight into feeding habits of ladybird beetles.</title>
        <authorList>
            <person name="Li H.-S."/>
            <person name="Huang Y.-H."/>
            <person name="Pang H."/>
        </authorList>
    </citation>
    <scope>NUCLEOTIDE SEQUENCE [LARGE SCALE GENOMIC DNA]</scope>
    <source>
        <strain evidence="3">SYSU_2023b</strain>
        <tissue evidence="3">Whole body</tissue>
    </source>
</reference>
<dbReference type="EMBL" id="JARQZJ010000121">
    <property type="protein sequence ID" value="KAK9887762.1"/>
    <property type="molecule type" value="Genomic_DNA"/>
</dbReference>
<sequence length="293" mass="33817">MQIYQNTEVKLLCGNEDSIFVFDENVTKKVLNKIWNCVMQWEHTKATHKQVLIVLLERILPHLEKPLFLTDFLMDSLDVGGPVSLLALQGIFTMIQMHNLDYPDVFKKLYSMFEPEIFHTKYKARLFYLSDLFLSSTHLPENLVAAFVKRLARLALIAPPEDIIIICMFIGNLILRHPGLKCLLNRVTDTIPNMDPFIMDESDPVKSNAIESSLWEIQTLQHHTLPTVSKAASFINNPLPSVEWDITNHLNNTGESMFDKEIKKFTKQVVLSFEKPKGMSLNRGEKVLQYWKI</sequence>
<dbReference type="GO" id="GO:0032040">
    <property type="term" value="C:small-subunit processome"/>
    <property type="evidence" value="ECO:0007669"/>
    <property type="project" value="TreeGrafter"/>
</dbReference>
<protein>
    <recommendedName>
        <fullName evidence="2">CCAAT-binding factor domain-containing protein</fullName>
    </recommendedName>
</protein>
<dbReference type="PANTHER" id="PTHR12455">
    <property type="entry name" value="NUCLEOLAR COMPLEX PROTEIN 4"/>
    <property type="match status" value="1"/>
</dbReference>
<organism evidence="3 4">
    <name type="scientific">Henosepilachna vigintioctopunctata</name>
    <dbReference type="NCBI Taxonomy" id="420089"/>
    <lineage>
        <taxon>Eukaryota</taxon>
        <taxon>Metazoa</taxon>
        <taxon>Ecdysozoa</taxon>
        <taxon>Arthropoda</taxon>
        <taxon>Hexapoda</taxon>
        <taxon>Insecta</taxon>
        <taxon>Pterygota</taxon>
        <taxon>Neoptera</taxon>
        <taxon>Endopterygota</taxon>
        <taxon>Coleoptera</taxon>
        <taxon>Polyphaga</taxon>
        <taxon>Cucujiformia</taxon>
        <taxon>Coccinelloidea</taxon>
        <taxon>Coccinellidae</taxon>
        <taxon>Epilachninae</taxon>
        <taxon>Epilachnini</taxon>
        <taxon>Henosepilachna</taxon>
    </lineage>
</organism>
<dbReference type="InterPro" id="IPR005612">
    <property type="entry name" value="CCAAT-binding_factor"/>
</dbReference>
<name>A0AAW1V641_9CUCU</name>
<evidence type="ECO:0000256" key="1">
    <source>
        <dbReference type="ARBA" id="ARBA00007797"/>
    </source>
</evidence>
<evidence type="ECO:0000259" key="2">
    <source>
        <dbReference type="Pfam" id="PF03914"/>
    </source>
</evidence>
<feature type="domain" description="CCAAT-binding factor" evidence="2">
    <location>
        <begin position="84"/>
        <end position="232"/>
    </location>
</feature>
<accession>A0AAW1V641</accession>
<comment type="similarity">
    <text evidence="1">Belongs to the CBF/MAK21 family.</text>
</comment>
<dbReference type="Proteomes" id="UP001431783">
    <property type="component" value="Unassembled WGS sequence"/>
</dbReference>
<proteinExistence type="inferred from homology"/>
<dbReference type="AlphaFoldDB" id="A0AAW1V641"/>
<dbReference type="GO" id="GO:0030692">
    <property type="term" value="C:Noc4p-Nop14p complex"/>
    <property type="evidence" value="ECO:0007669"/>
    <property type="project" value="TreeGrafter"/>
</dbReference>
<keyword evidence="4" id="KW-1185">Reference proteome</keyword>
<dbReference type="InterPro" id="IPR027193">
    <property type="entry name" value="Noc4"/>
</dbReference>
<comment type="caution">
    <text evidence="3">The sequence shown here is derived from an EMBL/GenBank/DDBJ whole genome shotgun (WGS) entry which is preliminary data.</text>
</comment>
<gene>
    <name evidence="3" type="ORF">WA026_000077</name>
</gene>
<dbReference type="GO" id="GO:0042254">
    <property type="term" value="P:ribosome biogenesis"/>
    <property type="evidence" value="ECO:0007669"/>
    <property type="project" value="InterPro"/>
</dbReference>
<evidence type="ECO:0000313" key="4">
    <source>
        <dbReference type="Proteomes" id="UP001431783"/>
    </source>
</evidence>